<dbReference type="RefSeq" id="WP_191312047.1">
    <property type="nucleotide sequence ID" value="NZ_BNCL01000018.1"/>
</dbReference>
<accession>A0ABS1SC04</accession>
<comment type="caution">
    <text evidence="6">The sequence shown here is derived from an EMBL/GenBank/DDBJ whole genome shotgun (WGS) entry which is preliminary data.</text>
</comment>
<name>A0ABS1SC04_9RHOB</name>
<comment type="similarity">
    <text evidence="5">Belongs to the 4-toluene sulfonate uptake permease (TSUP) (TC 2.A.102) family.</text>
</comment>
<keyword evidence="2 5" id="KW-0812">Transmembrane</keyword>
<feature type="transmembrane region" description="Helical" evidence="5">
    <location>
        <begin position="39"/>
        <end position="61"/>
    </location>
</feature>
<comment type="subcellular location">
    <subcellularLocation>
        <location evidence="5">Cell membrane</location>
        <topology evidence="5">Multi-pass membrane protein</topology>
    </subcellularLocation>
    <subcellularLocation>
        <location evidence="1">Membrane</location>
        <topology evidence="1">Multi-pass membrane protein</topology>
    </subcellularLocation>
</comment>
<keyword evidence="3 5" id="KW-1133">Transmembrane helix</keyword>
<keyword evidence="5" id="KW-1003">Cell membrane</keyword>
<feature type="transmembrane region" description="Helical" evidence="5">
    <location>
        <begin position="73"/>
        <end position="91"/>
    </location>
</feature>
<protein>
    <recommendedName>
        <fullName evidence="5">Probable membrane transporter protein</fullName>
    </recommendedName>
</protein>
<dbReference type="Pfam" id="PF01925">
    <property type="entry name" value="TauE"/>
    <property type="match status" value="1"/>
</dbReference>
<evidence type="ECO:0000313" key="7">
    <source>
        <dbReference type="Proteomes" id="UP000644749"/>
    </source>
</evidence>
<organism evidence="6 7">
    <name type="scientific">Paracoccus aerius</name>
    <dbReference type="NCBI Taxonomy" id="1915382"/>
    <lineage>
        <taxon>Bacteria</taxon>
        <taxon>Pseudomonadati</taxon>
        <taxon>Pseudomonadota</taxon>
        <taxon>Alphaproteobacteria</taxon>
        <taxon>Rhodobacterales</taxon>
        <taxon>Paracoccaceae</taxon>
        <taxon>Paracoccus</taxon>
    </lineage>
</organism>
<keyword evidence="7" id="KW-1185">Reference proteome</keyword>
<evidence type="ECO:0000313" key="6">
    <source>
        <dbReference type="EMBL" id="MBL3675217.1"/>
    </source>
</evidence>
<sequence>MYRAVATASGFGILIAVPSVALLLFLQIEDPPPFTIGSVSIPAFLPAVVTTPLTAPYGAALAHKTDAARLKRYFSLFLLLVGINMLRKAIWT</sequence>
<dbReference type="InterPro" id="IPR002781">
    <property type="entry name" value="TM_pro_TauE-like"/>
</dbReference>
<keyword evidence="4 5" id="KW-0472">Membrane</keyword>
<dbReference type="EMBL" id="JAESHT010000019">
    <property type="protein sequence ID" value="MBL3675217.1"/>
    <property type="molecule type" value="Genomic_DNA"/>
</dbReference>
<proteinExistence type="inferred from homology"/>
<evidence type="ECO:0000256" key="3">
    <source>
        <dbReference type="ARBA" id="ARBA00022989"/>
    </source>
</evidence>
<evidence type="ECO:0000256" key="1">
    <source>
        <dbReference type="ARBA" id="ARBA00004141"/>
    </source>
</evidence>
<reference evidence="6 7" key="1">
    <citation type="submission" date="2021-01" db="EMBL/GenBank/DDBJ databases">
        <title>011410 draft genome.</title>
        <authorList>
            <person name="Lang L."/>
        </authorList>
    </citation>
    <scope>NUCLEOTIDE SEQUENCE [LARGE SCALE GENOMIC DNA]</scope>
    <source>
        <strain evidence="6 7">KCTC 42845</strain>
    </source>
</reference>
<evidence type="ECO:0000256" key="5">
    <source>
        <dbReference type="RuleBase" id="RU363041"/>
    </source>
</evidence>
<gene>
    <name evidence="6" type="ORF">JL111_17210</name>
</gene>
<evidence type="ECO:0000256" key="4">
    <source>
        <dbReference type="ARBA" id="ARBA00023136"/>
    </source>
</evidence>
<evidence type="ECO:0000256" key="2">
    <source>
        <dbReference type="ARBA" id="ARBA00022692"/>
    </source>
</evidence>
<dbReference type="Proteomes" id="UP000644749">
    <property type="component" value="Unassembled WGS sequence"/>
</dbReference>